<keyword evidence="3" id="KW-1185">Reference proteome</keyword>
<dbReference type="AlphaFoldDB" id="W9RY51"/>
<feature type="compositionally biased region" description="Low complexity" evidence="1">
    <location>
        <begin position="26"/>
        <end position="42"/>
    </location>
</feature>
<evidence type="ECO:0000313" key="3">
    <source>
        <dbReference type="Proteomes" id="UP000030645"/>
    </source>
</evidence>
<protein>
    <submittedName>
        <fullName evidence="2">Uncharacterized protein</fullName>
    </submittedName>
</protein>
<dbReference type="EMBL" id="KE345811">
    <property type="protein sequence ID" value="EXC17327.1"/>
    <property type="molecule type" value="Genomic_DNA"/>
</dbReference>
<dbReference type="Proteomes" id="UP000030645">
    <property type="component" value="Unassembled WGS sequence"/>
</dbReference>
<gene>
    <name evidence="2" type="ORF">L484_027516</name>
</gene>
<organism evidence="2 3">
    <name type="scientific">Morus notabilis</name>
    <dbReference type="NCBI Taxonomy" id="981085"/>
    <lineage>
        <taxon>Eukaryota</taxon>
        <taxon>Viridiplantae</taxon>
        <taxon>Streptophyta</taxon>
        <taxon>Embryophyta</taxon>
        <taxon>Tracheophyta</taxon>
        <taxon>Spermatophyta</taxon>
        <taxon>Magnoliopsida</taxon>
        <taxon>eudicotyledons</taxon>
        <taxon>Gunneridae</taxon>
        <taxon>Pentapetalae</taxon>
        <taxon>rosids</taxon>
        <taxon>fabids</taxon>
        <taxon>Rosales</taxon>
        <taxon>Moraceae</taxon>
        <taxon>Moreae</taxon>
        <taxon>Morus</taxon>
    </lineage>
</organism>
<accession>W9RY51</accession>
<sequence length="63" mass="6637">MCSATSLGEELSEVNGLAFRQADGLQSSSERSQRSHASSSCDRSVDSHRNATVQGEVISGLLP</sequence>
<name>W9RY51_9ROSA</name>
<proteinExistence type="predicted"/>
<evidence type="ECO:0000313" key="2">
    <source>
        <dbReference type="EMBL" id="EXC17327.1"/>
    </source>
</evidence>
<evidence type="ECO:0000256" key="1">
    <source>
        <dbReference type="SAM" id="MobiDB-lite"/>
    </source>
</evidence>
<feature type="region of interest" description="Disordered" evidence="1">
    <location>
        <begin position="22"/>
        <end position="63"/>
    </location>
</feature>
<reference evidence="3" key="1">
    <citation type="submission" date="2013-01" db="EMBL/GenBank/DDBJ databases">
        <title>Draft Genome Sequence of a Mulberry Tree, Morus notabilis C.K. Schneid.</title>
        <authorList>
            <person name="He N."/>
            <person name="Zhao S."/>
        </authorList>
    </citation>
    <scope>NUCLEOTIDE SEQUENCE</scope>
</reference>